<keyword evidence="2" id="KW-1185">Reference proteome</keyword>
<name>A0A834I5Q9_RHYFE</name>
<gene>
    <name evidence="1" type="ORF">GWI33_015257</name>
</gene>
<accession>A0A834I5Q9</accession>
<evidence type="ECO:0000313" key="2">
    <source>
        <dbReference type="Proteomes" id="UP000625711"/>
    </source>
</evidence>
<evidence type="ECO:0000313" key="1">
    <source>
        <dbReference type="EMBL" id="KAF7271915.1"/>
    </source>
</evidence>
<protein>
    <submittedName>
        <fullName evidence="1">Uncharacterized protein</fullName>
    </submittedName>
</protein>
<organism evidence="1 2">
    <name type="scientific">Rhynchophorus ferrugineus</name>
    <name type="common">Red palm weevil</name>
    <name type="synonym">Curculio ferrugineus</name>
    <dbReference type="NCBI Taxonomy" id="354439"/>
    <lineage>
        <taxon>Eukaryota</taxon>
        <taxon>Metazoa</taxon>
        <taxon>Ecdysozoa</taxon>
        <taxon>Arthropoda</taxon>
        <taxon>Hexapoda</taxon>
        <taxon>Insecta</taxon>
        <taxon>Pterygota</taxon>
        <taxon>Neoptera</taxon>
        <taxon>Endopterygota</taxon>
        <taxon>Coleoptera</taxon>
        <taxon>Polyphaga</taxon>
        <taxon>Cucujiformia</taxon>
        <taxon>Curculionidae</taxon>
        <taxon>Dryophthorinae</taxon>
        <taxon>Rhynchophorus</taxon>
    </lineage>
</organism>
<sequence>MNNYTTYGKTAEVGKGDLILTDLCPYFANLTIAISKITLLVPILKKLSNCEERSAFHCFNVAVNELPLACQIDH</sequence>
<comment type="caution">
    <text evidence="1">The sequence shown here is derived from an EMBL/GenBank/DDBJ whole genome shotgun (WGS) entry which is preliminary data.</text>
</comment>
<dbReference type="Proteomes" id="UP000625711">
    <property type="component" value="Unassembled WGS sequence"/>
</dbReference>
<proteinExistence type="predicted"/>
<reference evidence="1" key="1">
    <citation type="submission" date="2020-08" db="EMBL/GenBank/DDBJ databases">
        <title>Genome sequencing and assembly of the red palm weevil Rhynchophorus ferrugineus.</title>
        <authorList>
            <person name="Dias G.B."/>
            <person name="Bergman C.M."/>
            <person name="Manee M."/>
        </authorList>
    </citation>
    <scope>NUCLEOTIDE SEQUENCE</scope>
    <source>
        <strain evidence="1">AA-2017</strain>
        <tissue evidence="1">Whole larva</tissue>
    </source>
</reference>
<dbReference type="EMBL" id="JAACXV010013878">
    <property type="protein sequence ID" value="KAF7271915.1"/>
    <property type="molecule type" value="Genomic_DNA"/>
</dbReference>
<dbReference type="AlphaFoldDB" id="A0A834I5Q9"/>